<evidence type="ECO:0008006" key="5">
    <source>
        <dbReference type="Google" id="ProtNLM"/>
    </source>
</evidence>
<feature type="transmembrane region" description="Helical" evidence="2">
    <location>
        <begin position="462"/>
        <end position="481"/>
    </location>
</feature>
<feature type="region of interest" description="Disordered" evidence="1">
    <location>
        <begin position="616"/>
        <end position="640"/>
    </location>
</feature>
<feature type="transmembrane region" description="Helical" evidence="2">
    <location>
        <begin position="656"/>
        <end position="674"/>
    </location>
</feature>
<evidence type="ECO:0000256" key="1">
    <source>
        <dbReference type="SAM" id="MobiDB-lite"/>
    </source>
</evidence>
<evidence type="ECO:0000313" key="3">
    <source>
        <dbReference type="EMBL" id="KAK4188295.1"/>
    </source>
</evidence>
<feature type="transmembrane region" description="Helical" evidence="2">
    <location>
        <begin position="49"/>
        <end position="70"/>
    </location>
</feature>
<feature type="compositionally biased region" description="Low complexity" evidence="1">
    <location>
        <begin position="130"/>
        <end position="146"/>
    </location>
</feature>
<dbReference type="EMBL" id="MU864390">
    <property type="protein sequence ID" value="KAK4188295.1"/>
    <property type="molecule type" value="Genomic_DNA"/>
</dbReference>
<comment type="caution">
    <text evidence="3">The sequence shown here is derived from an EMBL/GenBank/DDBJ whole genome shotgun (WGS) entry which is preliminary data.</text>
</comment>
<feature type="transmembrane region" description="Helical" evidence="2">
    <location>
        <begin position="694"/>
        <end position="720"/>
    </location>
</feature>
<feature type="transmembrane region" description="Helical" evidence="2">
    <location>
        <begin position="755"/>
        <end position="773"/>
    </location>
</feature>
<keyword evidence="4" id="KW-1185">Reference proteome</keyword>
<proteinExistence type="predicted"/>
<evidence type="ECO:0000313" key="4">
    <source>
        <dbReference type="Proteomes" id="UP001302126"/>
    </source>
</evidence>
<reference evidence="3" key="2">
    <citation type="submission" date="2023-05" db="EMBL/GenBank/DDBJ databases">
        <authorList>
            <consortium name="Lawrence Berkeley National Laboratory"/>
            <person name="Steindorff A."/>
            <person name="Hensen N."/>
            <person name="Bonometti L."/>
            <person name="Westerberg I."/>
            <person name="Brannstrom I.O."/>
            <person name="Guillou S."/>
            <person name="Cros-Aarteil S."/>
            <person name="Calhoun S."/>
            <person name="Haridas S."/>
            <person name="Kuo A."/>
            <person name="Mondo S."/>
            <person name="Pangilinan J."/>
            <person name="Riley R."/>
            <person name="Labutti K."/>
            <person name="Andreopoulos B."/>
            <person name="Lipzen A."/>
            <person name="Chen C."/>
            <person name="Yanf M."/>
            <person name="Daum C."/>
            <person name="Ng V."/>
            <person name="Clum A."/>
            <person name="Ohm R."/>
            <person name="Martin F."/>
            <person name="Silar P."/>
            <person name="Natvig D."/>
            <person name="Lalanne C."/>
            <person name="Gautier V."/>
            <person name="Ament-Velasquez S.L."/>
            <person name="Kruys A."/>
            <person name="Hutchinson M.I."/>
            <person name="Powell A.J."/>
            <person name="Barry K."/>
            <person name="Miller A.N."/>
            <person name="Grigoriev I.V."/>
            <person name="Debuchy R."/>
            <person name="Gladieux P."/>
            <person name="Thoren M.H."/>
            <person name="Johannesson H."/>
        </authorList>
    </citation>
    <scope>NUCLEOTIDE SEQUENCE</scope>
    <source>
        <strain evidence="3">PSN309</strain>
    </source>
</reference>
<dbReference type="AlphaFoldDB" id="A0AAN6WU83"/>
<feature type="transmembrane region" description="Helical" evidence="2">
    <location>
        <begin position="513"/>
        <end position="532"/>
    </location>
</feature>
<dbReference type="Pfam" id="PF11915">
    <property type="entry name" value="DUF3433"/>
    <property type="match status" value="2"/>
</dbReference>
<dbReference type="PANTHER" id="PTHR37544:SF3">
    <property type="entry name" value="SPRAY"/>
    <property type="match status" value="1"/>
</dbReference>
<dbReference type="Proteomes" id="UP001302126">
    <property type="component" value="Unassembled WGS sequence"/>
</dbReference>
<accession>A0AAN6WU83</accession>
<dbReference type="InterPro" id="IPR021840">
    <property type="entry name" value="DUF3433"/>
</dbReference>
<feature type="region of interest" description="Disordered" evidence="1">
    <location>
        <begin position="130"/>
        <end position="173"/>
    </location>
</feature>
<gene>
    <name evidence="3" type="ORF">QBC35DRAFT_382965</name>
</gene>
<reference evidence="3" key="1">
    <citation type="journal article" date="2023" name="Mol. Phylogenet. Evol.">
        <title>Genome-scale phylogeny and comparative genomics of the fungal order Sordariales.</title>
        <authorList>
            <person name="Hensen N."/>
            <person name="Bonometti L."/>
            <person name="Westerberg I."/>
            <person name="Brannstrom I.O."/>
            <person name="Guillou S."/>
            <person name="Cros-Aarteil S."/>
            <person name="Calhoun S."/>
            <person name="Haridas S."/>
            <person name="Kuo A."/>
            <person name="Mondo S."/>
            <person name="Pangilinan J."/>
            <person name="Riley R."/>
            <person name="LaButti K."/>
            <person name="Andreopoulos B."/>
            <person name="Lipzen A."/>
            <person name="Chen C."/>
            <person name="Yan M."/>
            <person name="Daum C."/>
            <person name="Ng V."/>
            <person name="Clum A."/>
            <person name="Steindorff A."/>
            <person name="Ohm R.A."/>
            <person name="Martin F."/>
            <person name="Silar P."/>
            <person name="Natvig D.O."/>
            <person name="Lalanne C."/>
            <person name="Gautier V."/>
            <person name="Ament-Velasquez S.L."/>
            <person name="Kruys A."/>
            <person name="Hutchinson M.I."/>
            <person name="Powell A.J."/>
            <person name="Barry K."/>
            <person name="Miller A.N."/>
            <person name="Grigoriev I.V."/>
            <person name="Debuchy R."/>
            <person name="Gladieux P."/>
            <person name="Hiltunen Thoren M."/>
            <person name="Johannesson H."/>
        </authorList>
    </citation>
    <scope>NUCLEOTIDE SEQUENCE</scope>
    <source>
        <strain evidence="3">PSN309</strain>
    </source>
</reference>
<keyword evidence="2" id="KW-1133">Transmembrane helix</keyword>
<name>A0AAN6WU83_9PEZI</name>
<evidence type="ECO:0000256" key="2">
    <source>
        <dbReference type="SAM" id="Phobius"/>
    </source>
</evidence>
<sequence length="885" mass="95891">MSSPLSRDGSSWIDYERAFMPDLRAQPSRMVPQRTASVRRTSPPDYKPMPLRWTFLASLIVILMILIAVLESACRFLPPEVDRDNIPEAPAVQTSSPPDIGTAQPTLKARRMQEFRRFAQNTTTIAPSTTVVVSPSTSVETITRPPVGGGPRPGINPNEQQPDEVTPEEEKPTGEEVIVTISDNPFIGDASNYGEPGVKTITVSIPPTTQASSMHGLVGVVTIKSTTLEKVVSTITKDFTYTGLTVVTTAAGVTTTTLSGLVVSFSEVQTLDKVVSQYETTTTVFGIVAAIGPSYATPSVVTVTGADGTVTATVTRTPPPVSTPTTITMTDAGGTPTRTITANVQVPARTRVLTNSVGWVTMTVTEYPTFPTEEPGPPQQASVQVYSISKGQYFVGFFLPTLLAVMLTIPVRMIDMAAKQFQPWHALTHRGGASAEESMCLRSDGIRGIATSVRAMTAGQPLALLTKLLMIASIFLVPLSSEAVALKLHGSCSNSDFNGCAMTLGVFLAPARATIALLGVMILLMILILLVLRKWRTGVASNPWTIAGVASLTTNSEVRAVFSSLPVGRGKRVTHEQLAMALEGKNFRLGHFFNQYGIPEYGIMMSRDGGQGVWDGRPESSEGLVSPQDDETTQDLSSGSSEHHLPFLMLSYTGRIAFLVPLTALMVVILYYNNTGGGTAFERFMSTQSFGARALFTMVGVGITFFWSSFFTSLAILSPYQLMSQAPRRAENSITLSPPLNAFSGMWSAVKRRHLFLIVVAMTAILSEFMPVLLNNVPFRVTQTWITSRVCTWLAVGILSIMWLVVVGSFFVRWPHMPVDPSTIAGSMYYVCDSWMLWSVEGLSMLSKKERDRKVIGMGLRFRFGNIVGLSGRKRVGVDGLKDLS</sequence>
<feature type="transmembrane region" description="Helical" evidence="2">
    <location>
        <begin position="793"/>
        <end position="812"/>
    </location>
</feature>
<keyword evidence="2" id="KW-0812">Transmembrane</keyword>
<organism evidence="3 4">
    <name type="scientific">Podospora australis</name>
    <dbReference type="NCBI Taxonomy" id="1536484"/>
    <lineage>
        <taxon>Eukaryota</taxon>
        <taxon>Fungi</taxon>
        <taxon>Dikarya</taxon>
        <taxon>Ascomycota</taxon>
        <taxon>Pezizomycotina</taxon>
        <taxon>Sordariomycetes</taxon>
        <taxon>Sordariomycetidae</taxon>
        <taxon>Sordariales</taxon>
        <taxon>Podosporaceae</taxon>
        <taxon>Podospora</taxon>
    </lineage>
</organism>
<dbReference type="PANTHER" id="PTHR37544">
    <property type="entry name" value="SPRAY-RELATED"/>
    <property type="match status" value="1"/>
</dbReference>
<protein>
    <recommendedName>
        <fullName evidence="5">Zonadhesin</fullName>
    </recommendedName>
</protein>
<feature type="transmembrane region" description="Helical" evidence="2">
    <location>
        <begin position="393"/>
        <end position="411"/>
    </location>
</feature>
<keyword evidence="2" id="KW-0472">Membrane</keyword>